<dbReference type="AlphaFoldDB" id="A0A4Q4KE17"/>
<dbReference type="Proteomes" id="UP000293952">
    <property type="component" value="Unassembled WGS sequence"/>
</dbReference>
<organism evidence="1 2">
    <name type="scientific">Brumimicrobium glaciale</name>
    <dbReference type="NCBI Taxonomy" id="200475"/>
    <lineage>
        <taxon>Bacteria</taxon>
        <taxon>Pseudomonadati</taxon>
        <taxon>Bacteroidota</taxon>
        <taxon>Flavobacteriia</taxon>
        <taxon>Flavobacteriales</taxon>
        <taxon>Crocinitomicaceae</taxon>
        <taxon>Brumimicrobium</taxon>
    </lineage>
</organism>
<protein>
    <recommendedName>
        <fullName evidence="3">Septum formation inhibitor Maf</fullName>
    </recommendedName>
</protein>
<keyword evidence="2" id="KW-1185">Reference proteome</keyword>
<evidence type="ECO:0008006" key="3">
    <source>
        <dbReference type="Google" id="ProtNLM"/>
    </source>
</evidence>
<accession>A0A4Q4KE17</accession>
<dbReference type="PROSITE" id="PS51257">
    <property type="entry name" value="PROKAR_LIPOPROTEIN"/>
    <property type="match status" value="1"/>
</dbReference>
<comment type="caution">
    <text evidence="1">The sequence shown here is derived from an EMBL/GenBank/DDBJ whole genome shotgun (WGS) entry which is preliminary data.</text>
</comment>
<dbReference type="EMBL" id="SETE01000010">
    <property type="protein sequence ID" value="RYM30820.1"/>
    <property type="molecule type" value="Genomic_DNA"/>
</dbReference>
<proteinExistence type="predicted"/>
<reference evidence="1 2" key="1">
    <citation type="submission" date="2019-02" db="EMBL/GenBank/DDBJ databases">
        <title>Genome sequence of the sea-ice species Brumimicrobium glaciale.</title>
        <authorList>
            <person name="Bowman J.P."/>
        </authorList>
    </citation>
    <scope>NUCLEOTIDE SEQUENCE [LARGE SCALE GENOMIC DNA]</scope>
    <source>
        <strain evidence="1 2">IC156</strain>
    </source>
</reference>
<evidence type="ECO:0000313" key="1">
    <source>
        <dbReference type="EMBL" id="RYM30820.1"/>
    </source>
</evidence>
<dbReference type="RefSeq" id="WP_130095110.1">
    <property type="nucleotide sequence ID" value="NZ_SETE01000010.1"/>
</dbReference>
<dbReference type="OrthoDB" id="5496093at2"/>
<gene>
    <name evidence="1" type="ORF">ERX46_17210</name>
</gene>
<name>A0A4Q4KE17_9FLAO</name>
<sequence>MKLHYISPILFFLFLSCENKTNSKEENTSTVDVPKIESDKSVNIEEDKADGSRSVKNLSDKSYDLSYFSGKAEVATYKLTKARYKDKHPGEAVLIFVTEPFLINKQVKADQPTSENSVKVLKMNRIDRFSTGIYDYSQFTSVFTPIEKYDVHYPLKMTLGSQDWCGQSFTQINNNDGFEYEHKSYFESDGDTSYHIDYVLTEDNIFNLARLSIDLLPVGEFEIFPSLTYLRNSHLEVKNYTAVGTLDYTETGFFYVYEIPELRRSVRFFLSSENQNRILSWEESYPTVTDNVMRTSTYELKGVKVLPYWELNKKENAGLRKELKMMY</sequence>
<evidence type="ECO:0000313" key="2">
    <source>
        <dbReference type="Proteomes" id="UP000293952"/>
    </source>
</evidence>